<proteinExistence type="predicted"/>
<name>A0AAV3TYV5_9ALTE</name>
<dbReference type="SMART" id="SM00862">
    <property type="entry name" value="Trans_reg_C"/>
    <property type="match status" value="1"/>
</dbReference>
<dbReference type="RefSeq" id="WP_345417798.1">
    <property type="nucleotide sequence ID" value="NZ_AP031496.1"/>
</dbReference>
<dbReference type="InterPro" id="IPR036388">
    <property type="entry name" value="WH-like_DNA-bd_sf"/>
</dbReference>
<organism evidence="5 6">
    <name type="scientific">Halioxenophilus aromaticivorans</name>
    <dbReference type="NCBI Taxonomy" id="1306992"/>
    <lineage>
        <taxon>Bacteria</taxon>
        <taxon>Pseudomonadati</taxon>
        <taxon>Pseudomonadota</taxon>
        <taxon>Gammaproteobacteria</taxon>
        <taxon>Alteromonadales</taxon>
        <taxon>Alteromonadaceae</taxon>
        <taxon>Halioxenophilus</taxon>
    </lineage>
</organism>
<dbReference type="Gene3D" id="1.10.10.10">
    <property type="entry name" value="Winged helix-like DNA-binding domain superfamily/Winged helix DNA-binding domain"/>
    <property type="match status" value="1"/>
</dbReference>
<feature type="transmembrane region" description="Helical" evidence="3">
    <location>
        <begin position="21"/>
        <end position="41"/>
    </location>
</feature>
<keyword evidence="3" id="KW-0812">Transmembrane</keyword>
<evidence type="ECO:0000256" key="2">
    <source>
        <dbReference type="PROSITE-ProRule" id="PRU01091"/>
    </source>
</evidence>
<feature type="DNA-binding region" description="OmpR/PhoB-type" evidence="2">
    <location>
        <begin position="256"/>
        <end position="355"/>
    </location>
</feature>
<feature type="transmembrane region" description="Helical" evidence="3">
    <location>
        <begin position="196"/>
        <end position="217"/>
    </location>
</feature>
<dbReference type="InterPro" id="IPR016032">
    <property type="entry name" value="Sig_transdc_resp-reg_C-effctor"/>
</dbReference>
<sequence length="356" mass="39148">MADIPLSSGSLLGRFAVTARAAVVVITLCLMIILGLVVSYWQPTGSALAPNIDQLLQQRAKALLQQWQIDESQVRLQLASDPMIHSMAVMTPAGELLYPQAGTINHTSEQPVLDDYPRLRQLAVRLVSAQAIWERRDYNANELYTCYRVEPVVCLLVSSKQLANSFDLQPQQLSAVIGIYATSQTTARHRPFVTDMAMGLLFMGLLLMGGYAVVCYARGDKSVGIRAVSLALATDTSTITETITGTATATVNSTTDGSFAMADMIVQPALKLAQRGDTNCALSNRDILLLTYLRHRPNQVISKDELYDAAWGREFLPSSRALEQHIINLRRKLDPSKSLPTIIETVHGQGYRYPVL</sequence>
<evidence type="ECO:0000256" key="3">
    <source>
        <dbReference type="SAM" id="Phobius"/>
    </source>
</evidence>
<dbReference type="CDD" id="cd00383">
    <property type="entry name" value="trans_reg_C"/>
    <property type="match status" value="1"/>
</dbReference>
<evidence type="ECO:0000259" key="4">
    <source>
        <dbReference type="PROSITE" id="PS51755"/>
    </source>
</evidence>
<dbReference type="GO" id="GO:0006355">
    <property type="term" value="P:regulation of DNA-templated transcription"/>
    <property type="evidence" value="ECO:0007669"/>
    <property type="project" value="InterPro"/>
</dbReference>
<dbReference type="Pfam" id="PF00486">
    <property type="entry name" value="Trans_reg_C"/>
    <property type="match status" value="1"/>
</dbReference>
<dbReference type="AlphaFoldDB" id="A0AAV3TYV5"/>
<evidence type="ECO:0000313" key="5">
    <source>
        <dbReference type="EMBL" id="GAA4934515.1"/>
    </source>
</evidence>
<dbReference type="Proteomes" id="UP001409585">
    <property type="component" value="Unassembled WGS sequence"/>
</dbReference>
<reference evidence="6" key="1">
    <citation type="journal article" date="2019" name="Int. J. Syst. Evol. Microbiol.">
        <title>The Global Catalogue of Microorganisms (GCM) 10K type strain sequencing project: providing services to taxonomists for standard genome sequencing and annotation.</title>
        <authorList>
            <consortium name="The Broad Institute Genomics Platform"/>
            <consortium name="The Broad Institute Genome Sequencing Center for Infectious Disease"/>
            <person name="Wu L."/>
            <person name="Ma J."/>
        </authorList>
    </citation>
    <scope>NUCLEOTIDE SEQUENCE [LARGE SCALE GENOMIC DNA]</scope>
    <source>
        <strain evidence="6">JCM 19134</strain>
    </source>
</reference>
<keyword evidence="3" id="KW-0472">Membrane</keyword>
<dbReference type="EMBL" id="BAABLX010000007">
    <property type="protein sequence ID" value="GAA4934515.1"/>
    <property type="molecule type" value="Genomic_DNA"/>
</dbReference>
<protein>
    <recommendedName>
        <fullName evidence="4">OmpR/PhoB-type domain-containing protein</fullName>
    </recommendedName>
</protein>
<keyword evidence="6" id="KW-1185">Reference proteome</keyword>
<dbReference type="GO" id="GO:0003677">
    <property type="term" value="F:DNA binding"/>
    <property type="evidence" value="ECO:0007669"/>
    <property type="project" value="UniProtKB-UniRule"/>
</dbReference>
<comment type="caution">
    <text evidence="5">The sequence shown here is derived from an EMBL/GenBank/DDBJ whole genome shotgun (WGS) entry which is preliminary data.</text>
</comment>
<accession>A0AAV3TYV5</accession>
<gene>
    <name evidence="5" type="ORF">GCM10025791_09270</name>
</gene>
<dbReference type="SUPFAM" id="SSF46894">
    <property type="entry name" value="C-terminal effector domain of the bipartite response regulators"/>
    <property type="match status" value="1"/>
</dbReference>
<keyword evidence="3" id="KW-1133">Transmembrane helix</keyword>
<dbReference type="GO" id="GO:0000160">
    <property type="term" value="P:phosphorelay signal transduction system"/>
    <property type="evidence" value="ECO:0007669"/>
    <property type="project" value="InterPro"/>
</dbReference>
<keyword evidence="1 2" id="KW-0238">DNA-binding</keyword>
<dbReference type="InterPro" id="IPR001867">
    <property type="entry name" value="OmpR/PhoB-type_DNA-bd"/>
</dbReference>
<evidence type="ECO:0000313" key="6">
    <source>
        <dbReference type="Proteomes" id="UP001409585"/>
    </source>
</evidence>
<evidence type="ECO:0000256" key="1">
    <source>
        <dbReference type="ARBA" id="ARBA00023125"/>
    </source>
</evidence>
<feature type="domain" description="OmpR/PhoB-type" evidence="4">
    <location>
        <begin position="256"/>
        <end position="355"/>
    </location>
</feature>
<dbReference type="PROSITE" id="PS51755">
    <property type="entry name" value="OMPR_PHOB"/>
    <property type="match status" value="1"/>
</dbReference>